<dbReference type="EMBL" id="JH793366">
    <property type="protein sequence ID" value="ELQ33878.1"/>
    <property type="molecule type" value="Genomic_DNA"/>
</dbReference>
<accession>A0AA97PGN7</accession>
<feature type="region of interest" description="Disordered" evidence="1">
    <location>
        <begin position="371"/>
        <end position="409"/>
    </location>
</feature>
<protein>
    <recommendedName>
        <fullName evidence="3">C2H2-type domain-containing protein</fullName>
    </recommendedName>
</protein>
<dbReference type="AlphaFoldDB" id="A0AA97PGN7"/>
<evidence type="ECO:0000256" key="1">
    <source>
        <dbReference type="SAM" id="MobiDB-lite"/>
    </source>
</evidence>
<feature type="region of interest" description="Disordered" evidence="1">
    <location>
        <begin position="16"/>
        <end position="87"/>
    </location>
</feature>
<dbReference type="PANTHER" id="PTHR38166:SF1">
    <property type="entry name" value="C2H2-TYPE DOMAIN-CONTAINING PROTEIN"/>
    <property type="match status" value="1"/>
</dbReference>
<sequence>MAHHSYQDFRWLSPTTASQPTWDTRSSQATAASLSRTQSGALADPIDSYEDFSGDNGEGENMTAGRTRQRRSSTGPWASGNSISSNGDGTTTELWACPFCKWKPLRYQGCHTYKLKEISRVKQHLRRKHRIPPHCDVCAEEFADEEARLAHVRAQGCSMTQSCVQKTWEGVTPEQQELLERRAERNKTKVEQWYSIYEILFPGQTPPASPYVDLELSPQMHSFQAFLASDQAATILNEATIAQVPPHLQCEEILAISRAIFEQAMPALLQQYESSQQRRLSPRKPAEREIEDGQLSRVSSDTWMSVPPLIRRAGPPGLEEFGSGPMETDDNDLSTVSSPVTSVRLVAEPHGGEQQQRRPLGINTNMVAGAASHQIPRQQMQQQQQQQHQQQHQQHQRHRNDHDPTTPLQQQAGLWGLQHQSPLSPAFCGAWVNETATSQQEDIGGLGNPDMLYCHFDVYVPPYYGGQQ</sequence>
<name>A0AA97PGN7_PYRO3</name>
<dbReference type="Proteomes" id="UP000011086">
    <property type="component" value="Unassembled WGS sequence"/>
</dbReference>
<proteinExistence type="predicted"/>
<feature type="compositionally biased region" description="Low complexity" evidence="1">
    <location>
        <begin position="377"/>
        <end position="393"/>
    </location>
</feature>
<evidence type="ECO:0008006" key="3">
    <source>
        <dbReference type="Google" id="ProtNLM"/>
    </source>
</evidence>
<dbReference type="PANTHER" id="PTHR38166">
    <property type="entry name" value="C2H2-TYPE DOMAIN-CONTAINING PROTEIN-RELATED"/>
    <property type="match status" value="1"/>
</dbReference>
<evidence type="ECO:0000313" key="2">
    <source>
        <dbReference type="EMBL" id="ELQ33878.1"/>
    </source>
</evidence>
<feature type="compositionally biased region" description="Polar residues" evidence="1">
    <location>
        <begin position="16"/>
        <end position="40"/>
    </location>
</feature>
<feature type="region of interest" description="Disordered" evidence="1">
    <location>
        <begin position="275"/>
        <end position="336"/>
    </location>
</feature>
<gene>
    <name evidence="2" type="ORF">OOU_Y34scaffold00855g7</name>
</gene>
<organism evidence="2">
    <name type="scientific">Pyricularia oryzae (strain Y34)</name>
    <name type="common">Rice blast fungus</name>
    <name type="synonym">Magnaporthe oryzae</name>
    <dbReference type="NCBI Taxonomy" id="1143189"/>
    <lineage>
        <taxon>Eukaryota</taxon>
        <taxon>Fungi</taxon>
        <taxon>Dikarya</taxon>
        <taxon>Ascomycota</taxon>
        <taxon>Pezizomycotina</taxon>
        <taxon>Sordariomycetes</taxon>
        <taxon>Sordariomycetidae</taxon>
        <taxon>Magnaporthales</taxon>
        <taxon>Pyriculariaceae</taxon>
        <taxon>Pyricularia</taxon>
    </lineage>
</organism>
<feature type="compositionally biased region" description="Polar residues" evidence="1">
    <location>
        <begin position="72"/>
        <end position="87"/>
    </location>
</feature>
<reference evidence="2" key="1">
    <citation type="journal article" date="2012" name="PLoS Genet.">
        <title>Comparative analysis of the genomes of two field isolates of the rice blast fungus Magnaporthe oryzae.</title>
        <authorList>
            <person name="Xue M."/>
            <person name="Yang J."/>
            <person name="Li Z."/>
            <person name="Hu S."/>
            <person name="Yao N."/>
            <person name="Dean R.A."/>
            <person name="Zhao W."/>
            <person name="Shen M."/>
            <person name="Zhang H."/>
            <person name="Li C."/>
            <person name="Liu L."/>
            <person name="Cao L."/>
            <person name="Xu X."/>
            <person name="Xing Y."/>
            <person name="Hsiang T."/>
            <person name="Zhang Z."/>
            <person name="Xu J.R."/>
            <person name="Peng Y.L."/>
        </authorList>
    </citation>
    <scope>NUCLEOTIDE SEQUENCE</scope>
    <source>
        <strain evidence="2">Y34</strain>
    </source>
</reference>